<dbReference type="PROSITE" id="PS50013">
    <property type="entry name" value="CHROMO_2"/>
    <property type="match status" value="1"/>
</dbReference>
<protein>
    <recommendedName>
        <fullName evidence="1">Chromo domain-containing protein</fullName>
    </recommendedName>
</protein>
<evidence type="ECO:0000259" key="1">
    <source>
        <dbReference type="PROSITE" id="PS50013"/>
    </source>
</evidence>
<dbReference type="CDD" id="cd00024">
    <property type="entry name" value="CD_CSD"/>
    <property type="match status" value="1"/>
</dbReference>
<evidence type="ECO:0000313" key="3">
    <source>
        <dbReference type="Proteomes" id="UP000765509"/>
    </source>
</evidence>
<dbReference type="SUPFAM" id="SSF54160">
    <property type="entry name" value="Chromo domain-like"/>
    <property type="match status" value="1"/>
</dbReference>
<name>A0A9Q3BZL7_9BASI</name>
<feature type="domain" description="Chromo" evidence="1">
    <location>
        <begin position="40"/>
        <end position="71"/>
    </location>
</feature>
<proteinExistence type="predicted"/>
<dbReference type="InterPro" id="IPR000953">
    <property type="entry name" value="Chromo/chromo_shadow_dom"/>
</dbReference>
<accession>A0A9Q3BZL7</accession>
<gene>
    <name evidence="2" type="ORF">O181_014127</name>
</gene>
<comment type="caution">
    <text evidence="2">The sequence shown here is derived from an EMBL/GenBank/DDBJ whole genome shotgun (WGS) entry which is preliminary data.</text>
</comment>
<dbReference type="AlphaFoldDB" id="A0A9Q3BZL7"/>
<dbReference type="InterPro" id="IPR016197">
    <property type="entry name" value="Chromo-like_dom_sf"/>
</dbReference>
<reference evidence="2" key="1">
    <citation type="submission" date="2021-03" db="EMBL/GenBank/DDBJ databases">
        <title>Draft genome sequence of rust myrtle Austropuccinia psidii MF-1, a brazilian biotype.</title>
        <authorList>
            <person name="Quecine M.C."/>
            <person name="Pachon D.M.R."/>
            <person name="Bonatelli M.L."/>
            <person name="Correr F.H."/>
            <person name="Franceschini L.M."/>
            <person name="Leite T.F."/>
            <person name="Margarido G.R.A."/>
            <person name="Almeida C.A."/>
            <person name="Ferrarezi J.A."/>
            <person name="Labate C.A."/>
        </authorList>
    </citation>
    <scope>NUCLEOTIDE SEQUENCE</scope>
    <source>
        <strain evidence="2">MF-1</strain>
    </source>
</reference>
<dbReference type="OrthoDB" id="5376140at2759"/>
<dbReference type="Gene3D" id="2.40.50.40">
    <property type="match status" value="1"/>
</dbReference>
<dbReference type="GO" id="GO:0006338">
    <property type="term" value="P:chromatin remodeling"/>
    <property type="evidence" value="ECO:0007669"/>
    <property type="project" value="UniProtKB-ARBA"/>
</dbReference>
<dbReference type="Proteomes" id="UP000765509">
    <property type="component" value="Unassembled WGS sequence"/>
</dbReference>
<sequence length="125" mass="14043">MEVSSPSLPCVVIRTSEAINYPKSTSISTPPVIVEEQEEWEVAQVLDSKLKRGKLWYLVEWKGFSEDPERTLGSQLPTLTTHQTLSGISTHCILVSLVQIPQEFDLWCLVGRRSYKVSSSPGMHL</sequence>
<dbReference type="EMBL" id="AVOT02003728">
    <property type="protein sequence ID" value="MBW0474412.1"/>
    <property type="molecule type" value="Genomic_DNA"/>
</dbReference>
<evidence type="ECO:0000313" key="2">
    <source>
        <dbReference type="EMBL" id="MBW0474412.1"/>
    </source>
</evidence>
<keyword evidence="3" id="KW-1185">Reference proteome</keyword>
<organism evidence="2 3">
    <name type="scientific">Austropuccinia psidii MF-1</name>
    <dbReference type="NCBI Taxonomy" id="1389203"/>
    <lineage>
        <taxon>Eukaryota</taxon>
        <taxon>Fungi</taxon>
        <taxon>Dikarya</taxon>
        <taxon>Basidiomycota</taxon>
        <taxon>Pucciniomycotina</taxon>
        <taxon>Pucciniomycetes</taxon>
        <taxon>Pucciniales</taxon>
        <taxon>Sphaerophragmiaceae</taxon>
        <taxon>Austropuccinia</taxon>
    </lineage>
</organism>